<name>A0ABY9Y8D2_9GAMM</name>
<dbReference type="RefSeq" id="WP_311181873.1">
    <property type="nucleotide sequence ID" value="NZ_CP115543.1"/>
</dbReference>
<keyword evidence="2" id="KW-1185">Reference proteome</keyword>
<accession>A0ABY9Y8D2</accession>
<proteinExistence type="predicted"/>
<sequence length="113" mass="13241">MRKLEPRDLMVLLRYFDVNGLSDREADLIAGVDIEDDVQLARLMRDWLRPNFLAWNRVGRDDMLEVLRASEYWSTAELEHVFSRIQLPSGQQVSDVDRFVQAMRVELDDSGEE</sequence>
<reference evidence="1 2" key="1">
    <citation type="submission" date="2022-12" db="EMBL/GenBank/DDBJ databases">
        <title>Two new species, Stenotrophomonas aracearum and Stenotrophomonas oahuensis, isolated from Anthurium (Araceae family) in Hawaii.</title>
        <authorList>
            <person name="Chunag S.C."/>
            <person name="Dobhal S."/>
            <person name="Alvarez A."/>
            <person name="Arif M."/>
        </authorList>
    </citation>
    <scope>NUCLEOTIDE SEQUENCE [LARGE SCALE GENOMIC DNA]</scope>
    <source>
        <strain evidence="1 2">A5588</strain>
    </source>
</reference>
<dbReference type="Proteomes" id="UP001305421">
    <property type="component" value="Chromosome"/>
</dbReference>
<protein>
    <recommendedName>
        <fullName evidence="3">CdiI immunity protein domain-containing protein</fullName>
    </recommendedName>
</protein>
<organism evidence="1 2">
    <name type="scientific">Stenotrophomonas aracearum</name>
    <dbReference type="NCBI Taxonomy" id="3003272"/>
    <lineage>
        <taxon>Bacteria</taxon>
        <taxon>Pseudomonadati</taxon>
        <taxon>Pseudomonadota</taxon>
        <taxon>Gammaproteobacteria</taxon>
        <taxon>Lysobacterales</taxon>
        <taxon>Lysobacteraceae</taxon>
        <taxon>Stenotrophomonas</taxon>
    </lineage>
</organism>
<dbReference type="EMBL" id="CP115543">
    <property type="protein sequence ID" value="WNH47095.1"/>
    <property type="molecule type" value="Genomic_DNA"/>
</dbReference>
<evidence type="ECO:0008006" key="3">
    <source>
        <dbReference type="Google" id="ProtNLM"/>
    </source>
</evidence>
<evidence type="ECO:0000313" key="1">
    <source>
        <dbReference type="EMBL" id="WNH47095.1"/>
    </source>
</evidence>
<gene>
    <name evidence="1" type="ORF">PDM28_10265</name>
</gene>
<evidence type="ECO:0000313" key="2">
    <source>
        <dbReference type="Proteomes" id="UP001305421"/>
    </source>
</evidence>